<feature type="compositionally biased region" description="Basic and acidic residues" evidence="5">
    <location>
        <begin position="158"/>
        <end position="175"/>
    </location>
</feature>
<dbReference type="EMBL" id="CP151657">
    <property type="protein sequence ID" value="WZP17148.1"/>
    <property type="molecule type" value="Genomic_DNA"/>
</dbReference>
<feature type="domain" description="NfeD-like C-terminal" evidence="7">
    <location>
        <begin position="92"/>
        <end position="148"/>
    </location>
</feature>
<evidence type="ECO:0000256" key="5">
    <source>
        <dbReference type="SAM" id="MobiDB-lite"/>
    </source>
</evidence>
<feature type="region of interest" description="Disordered" evidence="5">
    <location>
        <begin position="152"/>
        <end position="175"/>
    </location>
</feature>
<evidence type="ECO:0000313" key="8">
    <source>
        <dbReference type="EMBL" id="WZP17148.1"/>
    </source>
</evidence>
<dbReference type="InterPro" id="IPR012340">
    <property type="entry name" value="NA-bd_OB-fold"/>
</dbReference>
<dbReference type="Pfam" id="PF01957">
    <property type="entry name" value="NfeD"/>
    <property type="match status" value="1"/>
</dbReference>
<protein>
    <submittedName>
        <fullName evidence="8">NfeD family protein</fullName>
    </submittedName>
</protein>
<keyword evidence="3 6" id="KW-1133">Transmembrane helix</keyword>
<evidence type="ECO:0000256" key="6">
    <source>
        <dbReference type="SAM" id="Phobius"/>
    </source>
</evidence>
<feature type="transmembrane region" description="Helical" evidence="6">
    <location>
        <begin position="59"/>
        <end position="77"/>
    </location>
</feature>
<evidence type="ECO:0000256" key="3">
    <source>
        <dbReference type="ARBA" id="ARBA00022989"/>
    </source>
</evidence>
<dbReference type="Proteomes" id="UP001448858">
    <property type="component" value="Chromosome"/>
</dbReference>
<dbReference type="SUPFAM" id="SSF141322">
    <property type="entry name" value="NfeD domain-like"/>
    <property type="match status" value="1"/>
</dbReference>
<name>A0ABZ3A0W6_9MICC</name>
<evidence type="ECO:0000313" key="9">
    <source>
        <dbReference type="Proteomes" id="UP001448858"/>
    </source>
</evidence>
<dbReference type="PANTHER" id="PTHR33507:SF3">
    <property type="entry name" value="INNER MEMBRANE PROTEIN YBBJ"/>
    <property type="match status" value="1"/>
</dbReference>
<keyword evidence="2 6" id="KW-0812">Transmembrane</keyword>
<evidence type="ECO:0000256" key="4">
    <source>
        <dbReference type="ARBA" id="ARBA00023136"/>
    </source>
</evidence>
<keyword evidence="9" id="KW-1185">Reference proteome</keyword>
<evidence type="ECO:0000259" key="7">
    <source>
        <dbReference type="Pfam" id="PF01957"/>
    </source>
</evidence>
<sequence length="175" mass="18484">MQDVYQWLLDYGWAVWLVLFLGLAAIETLTLDLFFAMLSVGALGAMLAAIFGAPLFLQVVVFCIVALLMIVLVRPLALKHLERGPRDQRSNVERLIGAPAFTLEAVSGTAGTVKIGGDIWTARTPDGSSLTAGAPVLVTRIDGATAVVVAAPSGAHSADSHPSEGLTDERGTEQR</sequence>
<keyword evidence="4 6" id="KW-0472">Membrane</keyword>
<comment type="subcellular location">
    <subcellularLocation>
        <location evidence="1">Membrane</location>
        <topology evidence="1">Multi-pass membrane protein</topology>
    </subcellularLocation>
</comment>
<evidence type="ECO:0000256" key="2">
    <source>
        <dbReference type="ARBA" id="ARBA00022692"/>
    </source>
</evidence>
<accession>A0ABZ3A0W6</accession>
<feature type="transmembrane region" description="Helical" evidence="6">
    <location>
        <begin position="33"/>
        <end position="53"/>
    </location>
</feature>
<evidence type="ECO:0000256" key="1">
    <source>
        <dbReference type="ARBA" id="ARBA00004141"/>
    </source>
</evidence>
<organism evidence="8 9">
    <name type="scientific">Arthrobacter citreus</name>
    <dbReference type="NCBI Taxonomy" id="1670"/>
    <lineage>
        <taxon>Bacteria</taxon>
        <taxon>Bacillati</taxon>
        <taxon>Actinomycetota</taxon>
        <taxon>Actinomycetes</taxon>
        <taxon>Micrococcales</taxon>
        <taxon>Micrococcaceae</taxon>
        <taxon>Arthrobacter</taxon>
    </lineage>
</organism>
<proteinExistence type="predicted"/>
<dbReference type="Gene3D" id="2.40.50.140">
    <property type="entry name" value="Nucleic acid-binding proteins"/>
    <property type="match status" value="1"/>
</dbReference>
<dbReference type="InterPro" id="IPR052165">
    <property type="entry name" value="Membrane_assoc_protease"/>
</dbReference>
<reference evidence="8 9" key="1">
    <citation type="submission" date="2024-04" db="EMBL/GenBank/DDBJ databases">
        <title>Arthrobacter sp. from Plains bison fecal sample.</title>
        <authorList>
            <person name="Ruzzini A."/>
        </authorList>
    </citation>
    <scope>NUCLEOTIDE SEQUENCE [LARGE SCALE GENOMIC DNA]</scope>
    <source>
        <strain evidence="8 9">EINP1</strain>
    </source>
</reference>
<gene>
    <name evidence="8" type="ORF">AAE021_06215</name>
</gene>
<feature type="transmembrane region" description="Helical" evidence="6">
    <location>
        <begin position="6"/>
        <end position="26"/>
    </location>
</feature>
<dbReference type="PANTHER" id="PTHR33507">
    <property type="entry name" value="INNER MEMBRANE PROTEIN YBBJ"/>
    <property type="match status" value="1"/>
</dbReference>
<dbReference type="RefSeq" id="WP_342024744.1">
    <property type="nucleotide sequence ID" value="NZ_CP151657.1"/>
</dbReference>
<dbReference type="InterPro" id="IPR002810">
    <property type="entry name" value="NfeD-like_C"/>
</dbReference>